<dbReference type="Gene3D" id="3.10.350.10">
    <property type="entry name" value="LysM domain"/>
    <property type="match status" value="3"/>
</dbReference>
<dbReference type="InterPro" id="IPR003646">
    <property type="entry name" value="SH3-like_bac-type"/>
</dbReference>
<dbReference type="SMART" id="SM00287">
    <property type="entry name" value="SH3b"/>
    <property type="match status" value="1"/>
</dbReference>
<evidence type="ECO:0000256" key="2">
    <source>
        <dbReference type="ARBA" id="ARBA00023295"/>
    </source>
</evidence>
<dbReference type="InterPro" id="IPR029070">
    <property type="entry name" value="Chitinase_insertion_sf"/>
</dbReference>
<dbReference type="PANTHER" id="PTHR46066">
    <property type="entry name" value="CHITINASE DOMAIN-CONTAINING PROTEIN 1 FAMILY MEMBER"/>
    <property type="match status" value="1"/>
</dbReference>
<dbReference type="GO" id="GO:0004553">
    <property type="term" value="F:hydrolase activity, hydrolyzing O-glycosyl compounds"/>
    <property type="evidence" value="ECO:0007669"/>
    <property type="project" value="InterPro"/>
</dbReference>
<evidence type="ECO:0000313" key="9">
    <source>
        <dbReference type="Proteomes" id="UP000308230"/>
    </source>
</evidence>
<dbReference type="SMART" id="SM00636">
    <property type="entry name" value="Glyco_18"/>
    <property type="match status" value="1"/>
</dbReference>
<dbReference type="InterPro" id="IPR036779">
    <property type="entry name" value="LysM_dom_sf"/>
</dbReference>
<accession>A0A5R9FAF6</accession>
<dbReference type="GO" id="GO:0005975">
    <property type="term" value="P:carbohydrate metabolic process"/>
    <property type="evidence" value="ECO:0007669"/>
    <property type="project" value="InterPro"/>
</dbReference>
<dbReference type="GO" id="GO:0008061">
    <property type="term" value="F:chitin binding"/>
    <property type="evidence" value="ECO:0007669"/>
    <property type="project" value="InterPro"/>
</dbReference>
<feature type="domain" description="LysM" evidence="6">
    <location>
        <begin position="67"/>
        <end position="110"/>
    </location>
</feature>
<dbReference type="AlphaFoldDB" id="A0A5R9FAF6"/>
<evidence type="ECO:0000256" key="1">
    <source>
        <dbReference type="ARBA" id="ARBA00022801"/>
    </source>
</evidence>
<protein>
    <submittedName>
        <fullName evidence="8">LysM peptidoglycan-binding domain-containing protein</fullName>
    </submittedName>
</protein>
<comment type="caution">
    <text evidence="8">The sequence shown here is derived from an EMBL/GenBank/DDBJ whole genome shotgun (WGS) entry which is preliminary data.</text>
</comment>
<dbReference type="Proteomes" id="UP000308230">
    <property type="component" value="Unassembled WGS sequence"/>
</dbReference>
<gene>
    <name evidence="8" type="ORF">FCL54_08470</name>
</gene>
<evidence type="ECO:0000259" key="7">
    <source>
        <dbReference type="PROSITE" id="PS51910"/>
    </source>
</evidence>
<dbReference type="PROSITE" id="PS51781">
    <property type="entry name" value="SH3B"/>
    <property type="match status" value="1"/>
</dbReference>
<keyword evidence="1 3" id="KW-0378">Hydrolase</keyword>
<dbReference type="InterPro" id="IPR018392">
    <property type="entry name" value="LysM"/>
</dbReference>
<dbReference type="SUPFAM" id="SSF51445">
    <property type="entry name" value="(Trans)glycosidases"/>
    <property type="match status" value="1"/>
</dbReference>
<sequence>MTPNLVRSDNMRTLRQRVYTVRPGDSLYKIANRFQTTIESIKHVNSIPSNVIYVGQQLTIPQDNDRSSYTVMQGDNLYLIAQQLGTSVQNLKEANRLDSNVIYIGQQLRLPDDYRTTYTVQPGDSLFQLAQKFGTTVESFMQLNNLTSTDLSVGQKLEVPLYTEVIVKVDVANVRTGPGKGYNVITQLVKGAKLRVIGTRGDWYRVVLYDGTEAWIGSAVVNFKAYGEDALIASIIGYYTLQEGPSLPSSYQSFVNHTSQLSQLALFLFRIKQANPTEIEKFGEFTDQEIRTLVGIAHRNNIKAMPVVHNLLYKRGDTTINKQVVKEVVSSEQNRRAFALNLVELVEKYNFDGVDIDIEDVYIEDSERLSLLYQTIGEVFDEKGYFFSTSVPSRASDEPVNPFSDPFDYDVIGAAVDQFIVMLYNEFGWPGSPPGPAVTIGWMEKAISYAKTQMAAEKIVAAVSVFGFDFNLDTGKNTYVTYDMAIKIAEKYNADIQFSEERQTPFFKYTDEEGNNHEVWYEDERSIRSKIALADRLGIRGVALWRLGMEDPKIWEMIQNEVAVRRGESEV</sequence>
<dbReference type="InterPro" id="IPR001223">
    <property type="entry name" value="Glyco_hydro18_cat"/>
</dbReference>
<dbReference type="Gene3D" id="3.10.50.10">
    <property type="match status" value="1"/>
</dbReference>
<feature type="domain" description="LysM" evidence="6">
    <location>
        <begin position="17"/>
        <end position="60"/>
    </location>
</feature>
<reference evidence="8 9" key="1">
    <citation type="submission" date="2019-04" db="EMBL/GenBank/DDBJ databases">
        <title>Bacillus caeni sp. nov., a bacterium isolated from mangrove sediment.</title>
        <authorList>
            <person name="Huang H."/>
            <person name="Mo K."/>
            <person name="Hu Y."/>
        </authorList>
    </citation>
    <scope>NUCLEOTIDE SEQUENCE [LARGE SCALE GENOMIC DNA]</scope>
    <source>
        <strain evidence="8 9">HB172195</strain>
    </source>
</reference>
<dbReference type="EMBL" id="SWLG01000005">
    <property type="protein sequence ID" value="TLS37843.1"/>
    <property type="molecule type" value="Genomic_DNA"/>
</dbReference>
<dbReference type="PROSITE" id="PS51910">
    <property type="entry name" value="GH18_2"/>
    <property type="match status" value="1"/>
</dbReference>
<dbReference type="InterPro" id="IPR041704">
    <property type="entry name" value="CFLE_GH18"/>
</dbReference>
<name>A0A5R9FAF6_9BACL</name>
<dbReference type="Gene3D" id="2.30.30.40">
    <property type="entry name" value="SH3 Domains"/>
    <property type="match status" value="1"/>
</dbReference>
<dbReference type="SUPFAM" id="SSF54106">
    <property type="entry name" value="LysM domain"/>
    <property type="match status" value="3"/>
</dbReference>
<dbReference type="SMART" id="SM00257">
    <property type="entry name" value="LysM"/>
    <property type="match status" value="3"/>
</dbReference>
<organism evidence="8 9">
    <name type="scientific">Exobacillus caeni</name>
    <dbReference type="NCBI Taxonomy" id="2574798"/>
    <lineage>
        <taxon>Bacteria</taxon>
        <taxon>Bacillati</taxon>
        <taxon>Bacillota</taxon>
        <taxon>Bacilli</taxon>
        <taxon>Bacillales</taxon>
        <taxon>Guptibacillaceae</taxon>
        <taxon>Exobacillus</taxon>
    </lineage>
</organism>
<evidence type="ECO:0000313" key="8">
    <source>
        <dbReference type="EMBL" id="TLS37843.1"/>
    </source>
</evidence>
<dbReference type="Pfam" id="PF00704">
    <property type="entry name" value="Glyco_hydro_18"/>
    <property type="match status" value="1"/>
</dbReference>
<evidence type="ECO:0000256" key="3">
    <source>
        <dbReference type="RuleBase" id="RU000489"/>
    </source>
</evidence>
<dbReference type="PROSITE" id="PS01095">
    <property type="entry name" value="GH18_1"/>
    <property type="match status" value="1"/>
</dbReference>
<dbReference type="InterPro" id="IPR011583">
    <property type="entry name" value="Chitinase_II/V-like_cat"/>
</dbReference>
<dbReference type="InterPro" id="IPR017853">
    <property type="entry name" value="GH"/>
</dbReference>
<feature type="domain" description="LysM" evidence="6">
    <location>
        <begin position="116"/>
        <end position="159"/>
    </location>
</feature>
<evidence type="ECO:0000259" key="6">
    <source>
        <dbReference type="PROSITE" id="PS51782"/>
    </source>
</evidence>
<dbReference type="CDD" id="cd02874">
    <property type="entry name" value="GH18_CFLE_spore_hydrolase"/>
    <property type="match status" value="1"/>
</dbReference>
<dbReference type="OrthoDB" id="9769314at2"/>
<comment type="similarity">
    <text evidence="4">Belongs to the glycosyl hydrolase 18 family.</text>
</comment>
<dbReference type="InterPro" id="IPR001579">
    <property type="entry name" value="Glyco_hydro_18_chit_AS"/>
</dbReference>
<evidence type="ECO:0000256" key="4">
    <source>
        <dbReference type="RuleBase" id="RU004453"/>
    </source>
</evidence>
<proteinExistence type="inferred from homology"/>
<dbReference type="CDD" id="cd00118">
    <property type="entry name" value="LysM"/>
    <property type="match status" value="3"/>
</dbReference>
<keyword evidence="2 3" id="KW-0326">Glycosidase</keyword>
<dbReference type="Gene3D" id="3.20.20.80">
    <property type="entry name" value="Glycosidases"/>
    <property type="match status" value="1"/>
</dbReference>
<dbReference type="PROSITE" id="PS51782">
    <property type="entry name" value="LYSM"/>
    <property type="match status" value="3"/>
</dbReference>
<dbReference type="Pfam" id="PF08239">
    <property type="entry name" value="SH3_3"/>
    <property type="match status" value="1"/>
</dbReference>
<dbReference type="PANTHER" id="PTHR46066:SF2">
    <property type="entry name" value="CHITINASE DOMAIN-CONTAINING PROTEIN 1"/>
    <property type="match status" value="1"/>
</dbReference>
<dbReference type="Pfam" id="PF01476">
    <property type="entry name" value="LysM"/>
    <property type="match status" value="3"/>
</dbReference>
<feature type="domain" description="GH18" evidence="7">
    <location>
        <begin position="233"/>
        <end position="565"/>
    </location>
</feature>
<evidence type="ECO:0000259" key="5">
    <source>
        <dbReference type="PROSITE" id="PS51781"/>
    </source>
</evidence>
<keyword evidence="9" id="KW-1185">Reference proteome</keyword>
<feature type="domain" description="SH3b" evidence="5">
    <location>
        <begin position="162"/>
        <end position="224"/>
    </location>
</feature>